<evidence type="ECO:0000256" key="1">
    <source>
        <dbReference type="SAM" id="MobiDB-lite"/>
    </source>
</evidence>
<accession>A0A0C9SNJ6</accession>
<proteinExistence type="predicted"/>
<dbReference type="AlphaFoldDB" id="A0A0C9SNJ6"/>
<feature type="region of interest" description="Disordered" evidence="1">
    <location>
        <begin position="1"/>
        <end position="21"/>
    </location>
</feature>
<dbReference type="EMBL" id="KN819715">
    <property type="protein sequence ID" value="KIJ08039.1"/>
    <property type="molecule type" value="Genomic_DNA"/>
</dbReference>
<sequence>MTEDHANSGSAEHKQIKDRSAHDTAIALERLRIEEATASRAHELLVLDRQIELARIHAGGWHLT</sequence>
<keyword evidence="3" id="KW-1185">Reference proteome</keyword>
<reference evidence="3" key="2">
    <citation type="submission" date="2015-01" db="EMBL/GenBank/DDBJ databases">
        <title>Evolutionary Origins and Diversification of the Mycorrhizal Mutualists.</title>
        <authorList>
            <consortium name="DOE Joint Genome Institute"/>
            <consortium name="Mycorrhizal Genomics Consortium"/>
            <person name="Kohler A."/>
            <person name="Kuo A."/>
            <person name="Nagy L.G."/>
            <person name="Floudas D."/>
            <person name="Copeland A."/>
            <person name="Barry K.W."/>
            <person name="Cichocki N."/>
            <person name="Veneault-Fourrey C."/>
            <person name="LaButti K."/>
            <person name="Lindquist E.A."/>
            <person name="Lipzen A."/>
            <person name="Lundell T."/>
            <person name="Morin E."/>
            <person name="Murat C."/>
            <person name="Riley R."/>
            <person name="Ohm R."/>
            <person name="Sun H."/>
            <person name="Tunlid A."/>
            <person name="Henrissat B."/>
            <person name="Grigoriev I.V."/>
            <person name="Hibbett D.S."/>
            <person name="Martin F."/>
        </authorList>
    </citation>
    <scope>NUCLEOTIDE SEQUENCE [LARGE SCALE GENOMIC DNA]</scope>
    <source>
        <strain evidence="3">ATCC 200175</strain>
    </source>
</reference>
<organism evidence="2 3">
    <name type="scientific">Paxillus involutus ATCC 200175</name>
    <dbReference type="NCBI Taxonomy" id="664439"/>
    <lineage>
        <taxon>Eukaryota</taxon>
        <taxon>Fungi</taxon>
        <taxon>Dikarya</taxon>
        <taxon>Basidiomycota</taxon>
        <taxon>Agaricomycotina</taxon>
        <taxon>Agaricomycetes</taxon>
        <taxon>Agaricomycetidae</taxon>
        <taxon>Boletales</taxon>
        <taxon>Paxilineae</taxon>
        <taxon>Paxillaceae</taxon>
        <taxon>Paxillus</taxon>
    </lineage>
</organism>
<protein>
    <submittedName>
        <fullName evidence="2">Uncharacterized protein</fullName>
    </submittedName>
</protein>
<name>A0A0C9SNJ6_PAXIN</name>
<gene>
    <name evidence="2" type="ORF">PAXINDRAFT_173116</name>
</gene>
<evidence type="ECO:0000313" key="3">
    <source>
        <dbReference type="Proteomes" id="UP000053647"/>
    </source>
</evidence>
<dbReference type="Proteomes" id="UP000053647">
    <property type="component" value="Unassembled WGS sequence"/>
</dbReference>
<evidence type="ECO:0000313" key="2">
    <source>
        <dbReference type="EMBL" id="KIJ08039.1"/>
    </source>
</evidence>
<dbReference type="HOGENOM" id="CLU_2868296_0_0_1"/>
<reference evidence="2 3" key="1">
    <citation type="submission" date="2014-06" db="EMBL/GenBank/DDBJ databases">
        <authorList>
            <consortium name="DOE Joint Genome Institute"/>
            <person name="Kuo A."/>
            <person name="Kohler A."/>
            <person name="Nagy L.G."/>
            <person name="Floudas D."/>
            <person name="Copeland A."/>
            <person name="Barry K.W."/>
            <person name="Cichocki N."/>
            <person name="Veneault-Fourrey C."/>
            <person name="LaButti K."/>
            <person name="Lindquist E.A."/>
            <person name="Lipzen A."/>
            <person name="Lundell T."/>
            <person name="Morin E."/>
            <person name="Murat C."/>
            <person name="Sun H."/>
            <person name="Tunlid A."/>
            <person name="Henrissat B."/>
            <person name="Grigoriev I.V."/>
            <person name="Hibbett D.S."/>
            <person name="Martin F."/>
            <person name="Nordberg H.P."/>
            <person name="Cantor M.N."/>
            <person name="Hua S.X."/>
        </authorList>
    </citation>
    <scope>NUCLEOTIDE SEQUENCE [LARGE SCALE GENOMIC DNA]</scope>
    <source>
        <strain evidence="2 3">ATCC 200175</strain>
    </source>
</reference>